<dbReference type="InterPro" id="IPR028061">
    <property type="entry name" value="Fis1_TPR_C"/>
</dbReference>
<organism evidence="13 14">
    <name type="scientific">Caenorhabditis auriculariae</name>
    <dbReference type="NCBI Taxonomy" id="2777116"/>
    <lineage>
        <taxon>Eukaryota</taxon>
        <taxon>Metazoa</taxon>
        <taxon>Ecdysozoa</taxon>
        <taxon>Nematoda</taxon>
        <taxon>Chromadorea</taxon>
        <taxon>Rhabditida</taxon>
        <taxon>Rhabditina</taxon>
        <taxon>Rhabditomorpha</taxon>
        <taxon>Rhabditoidea</taxon>
        <taxon>Rhabditidae</taxon>
        <taxon>Peloderinae</taxon>
        <taxon>Caenorhabditis</taxon>
    </lineage>
</organism>
<dbReference type="InterPro" id="IPR016543">
    <property type="entry name" value="Fis1"/>
</dbReference>
<keyword evidence="10" id="KW-0576">Peroxisome</keyword>
<keyword evidence="8 11" id="KW-0496">Mitochondrion</keyword>
<dbReference type="PANTHER" id="PTHR13247:SF0">
    <property type="entry name" value="MITOCHONDRIAL FISSION 1 PROTEIN"/>
    <property type="match status" value="1"/>
</dbReference>
<evidence type="ECO:0000256" key="3">
    <source>
        <dbReference type="ARBA" id="ARBA00008937"/>
    </source>
</evidence>
<keyword evidence="4 12" id="KW-0812">Transmembrane</keyword>
<dbReference type="SUPFAM" id="SSF48452">
    <property type="entry name" value="TPR-like"/>
    <property type="match status" value="1"/>
</dbReference>
<dbReference type="Pfam" id="PF14853">
    <property type="entry name" value="Fis1_TPR_C"/>
    <property type="match status" value="1"/>
</dbReference>
<protein>
    <recommendedName>
        <fullName evidence="11">Mitochondrial fission 1 protein</fullName>
    </recommendedName>
</protein>
<evidence type="ECO:0000313" key="13">
    <source>
        <dbReference type="EMBL" id="CAD6190503.1"/>
    </source>
</evidence>
<keyword evidence="14" id="KW-1185">Reference proteome</keyword>
<dbReference type="EMBL" id="CAJGYM010000016">
    <property type="protein sequence ID" value="CAD6190503.1"/>
    <property type="molecule type" value="Genomic_DNA"/>
</dbReference>
<dbReference type="PIRSF" id="PIRSF008835">
    <property type="entry name" value="TPR_repeat_11_Fis1"/>
    <property type="match status" value="1"/>
</dbReference>
<dbReference type="FunFam" id="1.25.40.10:FF:000147">
    <property type="entry name" value="Mitochondrial fission 1 protein"/>
    <property type="match status" value="1"/>
</dbReference>
<dbReference type="AlphaFoldDB" id="A0A8S1H5P5"/>
<comment type="domain">
    <text evidence="11">The C-terminus is required for mitochondrial localization, while the N-terminus is necessary for mitochondrial fission.</text>
</comment>
<dbReference type="InterPro" id="IPR028058">
    <property type="entry name" value="Fis1_TPR_N"/>
</dbReference>
<gene>
    <name evidence="13" type="ORF">CAUJ_LOCUS6422</name>
</gene>
<name>A0A8S1H5P5_9PELO</name>
<keyword evidence="5" id="KW-0053">Apoptosis</keyword>
<dbReference type="GO" id="GO:0000266">
    <property type="term" value="P:mitochondrial fission"/>
    <property type="evidence" value="ECO:0007669"/>
    <property type="project" value="UniProtKB-UniRule"/>
</dbReference>
<comment type="function">
    <text evidence="11">Involved in the fragmentation of the mitochondrial network and its perinuclear clustering.</text>
</comment>
<evidence type="ECO:0000256" key="6">
    <source>
        <dbReference type="ARBA" id="ARBA00022787"/>
    </source>
</evidence>
<dbReference type="GO" id="GO:0043653">
    <property type="term" value="P:mitochondrial fragmentation involved in apoptotic process"/>
    <property type="evidence" value="ECO:0007669"/>
    <property type="project" value="TreeGrafter"/>
</dbReference>
<proteinExistence type="inferred from homology"/>
<keyword evidence="7 12" id="KW-1133">Transmembrane helix</keyword>
<dbReference type="CDD" id="cd12212">
    <property type="entry name" value="Fis1"/>
    <property type="match status" value="1"/>
</dbReference>
<dbReference type="GO" id="GO:0016559">
    <property type="term" value="P:peroxisome fission"/>
    <property type="evidence" value="ECO:0007669"/>
    <property type="project" value="TreeGrafter"/>
</dbReference>
<evidence type="ECO:0000256" key="8">
    <source>
        <dbReference type="ARBA" id="ARBA00023128"/>
    </source>
</evidence>
<evidence type="ECO:0000256" key="4">
    <source>
        <dbReference type="ARBA" id="ARBA00022692"/>
    </source>
</evidence>
<dbReference type="Gene3D" id="1.25.40.10">
    <property type="entry name" value="Tetratricopeptide repeat domain"/>
    <property type="match status" value="1"/>
</dbReference>
<evidence type="ECO:0000256" key="10">
    <source>
        <dbReference type="ARBA" id="ARBA00023140"/>
    </source>
</evidence>
<dbReference type="GO" id="GO:0005778">
    <property type="term" value="C:peroxisomal membrane"/>
    <property type="evidence" value="ECO:0007669"/>
    <property type="project" value="UniProtKB-SubCell"/>
</dbReference>
<evidence type="ECO:0000256" key="1">
    <source>
        <dbReference type="ARBA" id="ARBA00004549"/>
    </source>
</evidence>
<comment type="similarity">
    <text evidence="3 11">Belongs to the FIS1 family.</text>
</comment>
<evidence type="ECO:0000256" key="9">
    <source>
        <dbReference type="ARBA" id="ARBA00023136"/>
    </source>
</evidence>
<feature type="transmembrane region" description="Helical" evidence="12">
    <location>
        <begin position="125"/>
        <end position="148"/>
    </location>
</feature>
<dbReference type="PANTHER" id="PTHR13247">
    <property type="entry name" value="TETRATRICOPEPTIDE REPEAT PROTEIN 11 TPR REPEAT PROTEIN 11"/>
    <property type="match status" value="1"/>
</dbReference>
<sequence length="151" mass="16484">MDYVNILDERIDPIDIHNAREAYAKQAARGEPSIAAKFSFAHALIGSKIKREVHDGIQMLECLLKEDSNDGSNRDYVYYLAVANARLKNFDRALSYIEVLVNAESHNRQAMSLKKAIETKMRNDGLLGAAIIGGGAVIVGGIVAALLAGRK</sequence>
<evidence type="ECO:0000256" key="12">
    <source>
        <dbReference type="SAM" id="Phobius"/>
    </source>
</evidence>
<evidence type="ECO:0000256" key="11">
    <source>
        <dbReference type="PIRNR" id="PIRNR008835"/>
    </source>
</evidence>
<dbReference type="GO" id="GO:0005741">
    <property type="term" value="C:mitochondrial outer membrane"/>
    <property type="evidence" value="ECO:0007669"/>
    <property type="project" value="UniProtKB-SubCell"/>
</dbReference>
<evidence type="ECO:0000256" key="7">
    <source>
        <dbReference type="ARBA" id="ARBA00022989"/>
    </source>
</evidence>
<comment type="caution">
    <text evidence="13">The sequence shown here is derived from an EMBL/GenBank/DDBJ whole genome shotgun (WGS) entry which is preliminary data.</text>
</comment>
<comment type="subcellular location">
    <subcellularLocation>
        <location evidence="2">Mitochondrion outer membrane</location>
        <topology evidence="2">Single-pass membrane protein</topology>
    </subcellularLocation>
    <subcellularLocation>
        <location evidence="1">Peroxisome membrane</location>
        <topology evidence="1">Single-pass membrane protein</topology>
    </subcellularLocation>
</comment>
<dbReference type="GO" id="GO:0000422">
    <property type="term" value="P:autophagy of mitochondrion"/>
    <property type="evidence" value="ECO:0007669"/>
    <property type="project" value="TreeGrafter"/>
</dbReference>
<dbReference type="Proteomes" id="UP000835052">
    <property type="component" value="Unassembled WGS sequence"/>
</dbReference>
<accession>A0A8S1H5P5</accession>
<dbReference type="OrthoDB" id="421154at2759"/>
<keyword evidence="6 11" id="KW-1000">Mitochondrion outer membrane</keyword>
<evidence type="ECO:0000256" key="5">
    <source>
        <dbReference type="ARBA" id="ARBA00022703"/>
    </source>
</evidence>
<dbReference type="InterPro" id="IPR011990">
    <property type="entry name" value="TPR-like_helical_dom_sf"/>
</dbReference>
<dbReference type="InterPro" id="IPR033745">
    <property type="entry name" value="Fis1_cytosol"/>
</dbReference>
<evidence type="ECO:0000313" key="14">
    <source>
        <dbReference type="Proteomes" id="UP000835052"/>
    </source>
</evidence>
<evidence type="ECO:0000256" key="2">
    <source>
        <dbReference type="ARBA" id="ARBA00004572"/>
    </source>
</evidence>
<dbReference type="Pfam" id="PF14852">
    <property type="entry name" value="Fis1_TPR_N"/>
    <property type="match status" value="1"/>
</dbReference>
<keyword evidence="9 11" id="KW-0472">Membrane</keyword>
<reference evidence="13" key="1">
    <citation type="submission" date="2020-10" db="EMBL/GenBank/DDBJ databases">
        <authorList>
            <person name="Kikuchi T."/>
        </authorList>
    </citation>
    <scope>NUCLEOTIDE SEQUENCE</scope>
    <source>
        <strain evidence="13">NKZ352</strain>
    </source>
</reference>